<dbReference type="PANTHER" id="PTHR46362">
    <property type="entry name" value="GEM-ASSOCIATED PROTEIN 5"/>
    <property type="match status" value="1"/>
</dbReference>
<dbReference type="Gene3D" id="2.130.10.10">
    <property type="entry name" value="YVTN repeat-like/Quinoprotein amine dehydrogenase"/>
    <property type="match status" value="2"/>
</dbReference>
<dbReference type="Proteomes" id="UP000069940">
    <property type="component" value="Unassembled WGS sequence"/>
</dbReference>
<feature type="region of interest" description="Disordered" evidence="2">
    <location>
        <begin position="962"/>
        <end position="983"/>
    </location>
</feature>
<dbReference type="InterPro" id="IPR056432">
    <property type="entry name" value="Beta-prop_GEMI5_1st"/>
</dbReference>
<evidence type="ECO:0008006" key="8">
    <source>
        <dbReference type="Google" id="ProtNLM"/>
    </source>
</evidence>
<dbReference type="GeneID" id="109429400"/>
<evidence type="ECO:0000256" key="1">
    <source>
        <dbReference type="PROSITE-ProRule" id="PRU00221"/>
    </source>
</evidence>
<dbReference type="SUPFAM" id="SSF50978">
    <property type="entry name" value="WD40 repeat-like"/>
    <property type="match status" value="2"/>
</dbReference>
<accession>A0ABM1ZMG7</accession>
<dbReference type="InterPro" id="IPR001680">
    <property type="entry name" value="WD40_rpt"/>
</dbReference>
<keyword evidence="1" id="KW-0853">WD repeat</keyword>
<feature type="compositionally biased region" description="Basic and acidic residues" evidence="2">
    <location>
        <begin position="374"/>
        <end position="384"/>
    </location>
</feature>
<evidence type="ECO:0000259" key="5">
    <source>
        <dbReference type="Pfam" id="PF23775"/>
    </source>
</evidence>
<feature type="domain" description="Gem-associated protein 5 TPR" evidence="4">
    <location>
        <begin position="1068"/>
        <end position="1240"/>
    </location>
</feature>
<dbReference type="PROSITE" id="PS50082">
    <property type="entry name" value="WD_REPEATS_2"/>
    <property type="match status" value="1"/>
</dbReference>
<protein>
    <recommendedName>
        <fullName evidence="8">WD repeat-containing protein 55 homolog</fullName>
    </recommendedName>
</protein>
<dbReference type="PANTHER" id="PTHR46362:SF1">
    <property type="entry name" value="GEM-ASSOCIATED PROTEIN 5"/>
    <property type="match status" value="1"/>
</dbReference>
<organism evidence="6 7">
    <name type="scientific">Aedes albopictus</name>
    <name type="common">Asian tiger mosquito</name>
    <name type="synonym">Stegomyia albopicta</name>
    <dbReference type="NCBI Taxonomy" id="7160"/>
    <lineage>
        <taxon>Eukaryota</taxon>
        <taxon>Metazoa</taxon>
        <taxon>Ecdysozoa</taxon>
        <taxon>Arthropoda</taxon>
        <taxon>Hexapoda</taxon>
        <taxon>Insecta</taxon>
        <taxon>Pterygota</taxon>
        <taxon>Neoptera</taxon>
        <taxon>Endopterygota</taxon>
        <taxon>Diptera</taxon>
        <taxon>Nematocera</taxon>
        <taxon>Culicoidea</taxon>
        <taxon>Culicidae</taxon>
        <taxon>Culicinae</taxon>
        <taxon>Aedini</taxon>
        <taxon>Aedes</taxon>
        <taxon>Stegomyia</taxon>
    </lineage>
</organism>
<dbReference type="Pfam" id="PF23774">
    <property type="entry name" value="TPR_GEMI5"/>
    <property type="match status" value="1"/>
</dbReference>
<keyword evidence="7" id="KW-1185">Reference proteome</keyword>
<evidence type="ECO:0000256" key="2">
    <source>
        <dbReference type="SAM" id="MobiDB-lite"/>
    </source>
</evidence>
<dbReference type="Pfam" id="PF23770">
    <property type="entry name" value="Beta-prop_RIG_1st"/>
    <property type="match status" value="1"/>
</dbReference>
<dbReference type="InterPro" id="IPR036322">
    <property type="entry name" value="WD40_repeat_dom_sf"/>
</dbReference>
<sequence length="1260" mass="142448">MQVDGRSVKVRFDFLNLPEFQPFFWLLSCKSDTGVLCFLKTRWQVFCLCRKATMEVGMDGFVVPNMQAWFRQNSFISTPDNGLLYHSRSDVNYVAPLAKDQMPRVKIISLKSTIKALACSPDWSERREFATFDDQNNLQVWDVDQEAATKGHKGHMYKLRGGGGGENRGGQSNEVTSAICFTQTQKIISCDHSVMVVYCLSSDTFKVYGDFFKPYQTVVVLSPCPTNRDVFAAGMKNGLIQLFSLQDMTILRNMRGHDTEIVSIDWMQVRVKSEEAKKTSWRQEERPIKEARKKGNRAAAKSANASAVANASAAADNSDIFDIYDFDDSKEEFGTIINRETSNYDQRDRFRDKVHKTEGFNFLEECQSLKKDLAEARQREKEHQDDDDDDVAEDAERSREMNTDDEAELDEAEKFRDFIIVDDQGQEGPADAKNEDEEGEPKMILVTGSRENVIFFWDHETGVPVDKIMLASNQNSNKRLFPGIFITVAWVNPTKIVANNVSGHVFEWNLSFFYQGSRIRMTAHQGIRYPVDMVIYVTRSCGPIADYDPNTNYVWCQSINRKIIGVSVTKNPEIVADLTCLATGNSCITENPLESTVLAVGCVDRNLVTLNLASMAYNEVTCVRFLNKVCSKVTALDWHPERENYIAFGTSEGRIGLLDTNSPNNVPTLLNSFLSNDVYSLKWCEMTDEFFQKSTVLFATGKAKLAYYKMIGGSKHDPIELRQFGMVSSVSASGHYLFVGTQDGFVFVNDLSKSLAQLYHRNVSRRYIISMQFKDNVLAVSSNECSIRLIDFSNGIDDKIDDNIRVLEGHTEGVCCLRWGHGDSKLLVSGSFDNTVRVWNSVDCSCLALYRNTDSVFCAMFSPIHDNIVLLTGKGTTLAFFDYTKYPVTEAALAKKTRIPIKWATEEGRTDKKASREKKRAGKPLEVVQKSLDTFQISEKGVTSADASVAPDVVPTMVVNGQSSHATTSKKQAEPEAKRAPEVDELAEHLKTIKFKEIKPVELKSNVPTTFHLANREINKTSDVLACLVKLIDYEEPDEDDLEEQEDEAEKKQPVQTEGAKKRYFNEKLFMSEKDLKELIDEETKNHHMANTASIGAILLPQIGFRLKEEIIRRIASKRLTDQLVALAPSISYEFWRKVCEAYGYQLLEKQYPLASIPYFLASHKITEAIDYLCKHKFFREALAICKLRKARDDPIQEQVAIEWAQYLDNSGNFEGAALVWTAAKKYQNAVTALSKRKEITDEIRGAIDALKVKLQQTTE</sequence>
<name>A0ABM1ZMG7_AEDAL</name>
<reference evidence="7" key="1">
    <citation type="journal article" date="2015" name="Proc. Natl. Acad. Sci. U.S.A.">
        <title>Genome sequence of the Asian Tiger mosquito, Aedes albopictus, reveals insights into its biology, genetics, and evolution.</title>
        <authorList>
            <person name="Chen X.G."/>
            <person name="Jiang X."/>
            <person name="Gu J."/>
            <person name="Xu M."/>
            <person name="Wu Y."/>
            <person name="Deng Y."/>
            <person name="Zhang C."/>
            <person name="Bonizzoni M."/>
            <person name="Dermauw W."/>
            <person name="Vontas J."/>
            <person name="Armbruster P."/>
            <person name="Huang X."/>
            <person name="Yang Y."/>
            <person name="Zhang H."/>
            <person name="He W."/>
            <person name="Peng H."/>
            <person name="Liu Y."/>
            <person name="Wu K."/>
            <person name="Chen J."/>
            <person name="Lirakis M."/>
            <person name="Topalis P."/>
            <person name="Van Leeuwen T."/>
            <person name="Hall A.B."/>
            <person name="Jiang X."/>
            <person name="Thorpe C."/>
            <person name="Mueller R.L."/>
            <person name="Sun C."/>
            <person name="Waterhouse R.M."/>
            <person name="Yan G."/>
            <person name="Tu Z.J."/>
            <person name="Fang X."/>
            <person name="James A.A."/>
        </authorList>
    </citation>
    <scope>NUCLEOTIDE SEQUENCE [LARGE SCALE GENOMIC DNA]</scope>
    <source>
        <strain evidence="7">Foshan</strain>
    </source>
</reference>
<evidence type="ECO:0000259" key="3">
    <source>
        <dbReference type="Pfam" id="PF23770"/>
    </source>
</evidence>
<dbReference type="InterPro" id="IPR056424">
    <property type="entry name" value="Beta-prop_GEMI5_2nd"/>
</dbReference>
<dbReference type="SMART" id="SM00320">
    <property type="entry name" value="WD40"/>
    <property type="match status" value="7"/>
</dbReference>
<dbReference type="InterPro" id="IPR056421">
    <property type="entry name" value="TPR_GEMI5"/>
</dbReference>
<proteinExistence type="predicted"/>
<feature type="region of interest" description="Disordered" evidence="2">
    <location>
        <begin position="1037"/>
        <end position="1058"/>
    </location>
</feature>
<feature type="domain" description="Gem-associated protein 5 first beta-propeller" evidence="3">
    <location>
        <begin position="80"/>
        <end position="398"/>
    </location>
</feature>
<evidence type="ECO:0000313" key="7">
    <source>
        <dbReference type="Proteomes" id="UP000069940"/>
    </source>
</evidence>
<reference evidence="6" key="2">
    <citation type="submission" date="2025-05" db="UniProtKB">
        <authorList>
            <consortium name="EnsemblMetazoa"/>
        </authorList>
    </citation>
    <scope>IDENTIFICATION</scope>
    <source>
        <strain evidence="6">Foshan</strain>
    </source>
</reference>
<dbReference type="RefSeq" id="XP_029724794.2">
    <property type="nucleotide sequence ID" value="XM_029868934.2"/>
</dbReference>
<feature type="repeat" description="WD" evidence="1">
    <location>
        <begin position="807"/>
        <end position="840"/>
    </location>
</feature>
<feature type="domain" description="Gem-associated protein 5 second beta-propeller" evidence="5">
    <location>
        <begin position="594"/>
        <end position="874"/>
    </location>
</feature>
<feature type="compositionally biased region" description="Basic and acidic residues" evidence="2">
    <location>
        <begin position="971"/>
        <end position="983"/>
    </location>
</feature>
<evidence type="ECO:0000259" key="4">
    <source>
        <dbReference type="Pfam" id="PF23774"/>
    </source>
</evidence>
<dbReference type="PROSITE" id="PS50294">
    <property type="entry name" value="WD_REPEATS_REGION"/>
    <property type="match status" value="1"/>
</dbReference>
<dbReference type="InterPro" id="IPR015943">
    <property type="entry name" value="WD40/YVTN_repeat-like_dom_sf"/>
</dbReference>
<dbReference type="Pfam" id="PF23775">
    <property type="entry name" value="Beta-prop_RIG_2nd"/>
    <property type="match status" value="1"/>
</dbReference>
<feature type="region of interest" description="Disordered" evidence="2">
    <location>
        <begin position="374"/>
        <end position="408"/>
    </location>
</feature>
<dbReference type="EnsemblMetazoa" id="AALFPA23_019885.R29293">
    <property type="protein sequence ID" value="AALFPA23_019885.P29293"/>
    <property type="gene ID" value="AALFPA23_019885"/>
</dbReference>
<feature type="compositionally biased region" description="Basic and acidic residues" evidence="2">
    <location>
        <begin position="1049"/>
        <end position="1058"/>
    </location>
</feature>
<feature type="compositionally biased region" description="Acidic residues" evidence="2">
    <location>
        <begin position="1037"/>
        <end position="1048"/>
    </location>
</feature>
<dbReference type="InterPro" id="IPR052640">
    <property type="entry name" value="Gemin-5"/>
</dbReference>
<evidence type="ECO:0000313" key="6">
    <source>
        <dbReference type="EnsemblMetazoa" id="AALFPA23_019885.P29293"/>
    </source>
</evidence>